<dbReference type="GO" id="GO:0030572">
    <property type="term" value="F:phosphatidyltransferase activity"/>
    <property type="evidence" value="ECO:0007669"/>
    <property type="project" value="UniProtKB-ARBA"/>
</dbReference>
<dbReference type="AlphaFoldDB" id="A0A074WYW4"/>
<dbReference type="STRING" id="1043004.A0A074WYW4"/>
<gene>
    <name evidence="2" type="ORF">M436DRAFT_60477</name>
</gene>
<dbReference type="CDD" id="cd00138">
    <property type="entry name" value="PLDc_SF"/>
    <property type="match status" value="1"/>
</dbReference>
<dbReference type="PANTHER" id="PTHR21248:SF11">
    <property type="entry name" value="PLD PHOSPHODIESTERASE DOMAIN-CONTAINING PROTEIN"/>
    <property type="match status" value="1"/>
</dbReference>
<name>A0A074WYW4_9PEZI</name>
<proteinExistence type="predicted"/>
<dbReference type="Gene3D" id="3.30.870.10">
    <property type="entry name" value="Endonuclease Chain A"/>
    <property type="match status" value="2"/>
</dbReference>
<dbReference type="InterPro" id="IPR025202">
    <property type="entry name" value="PLD-like_dom"/>
</dbReference>
<evidence type="ECO:0000313" key="2">
    <source>
        <dbReference type="EMBL" id="KEQ76654.1"/>
    </source>
</evidence>
<dbReference type="PANTHER" id="PTHR21248">
    <property type="entry name" value="CARDIOLIPIN SYNTHASE"/>
    <property type="match status" value="1"/>
</dbReference>
<dbReference type="EMBL" id="KL584703">
    <property type="protein sequence ID" value="KEQ76654.1"/>
    <property type="molecule type" value="Genomic_DNA"/>
</dbReference>
<dbReference type="SMART" id="SM00155">
    <property type="entry name" value="PLDc"/>
    <property type="match status" value="2"/>
</dbReference>
<dbReference type="SUPFAM" id="SSF56024">
    <property type="entry name" value="Phospholipase D/nuclease"/>
    <property type="match status" value="2"/>
</dbReference>
<feature type="domain" description="PLD phosphodiesterase" evidence="1">
    <location>
        <begin position="162"/>
        <end position="189"/>
    </location>
</feature>
<dbReference type="PROSITE" id="PS50035">
    <property type="entry name" value="PLD"/>
    <property type="match status" value="2"/>
</dbReference>
<dbReference type="Proteomes" id="UP000027730">
    <property type="component" value="Unassembled WGS sequence"/>
</dbReference>
<dbReference type="InterPro" id="IPR001736">
    <property type="entry name" value="PLipase_D/transphosphatidylase"/>
</dbReference>
<organism evidence="2 3">
    <name type="scientific">Aureobasidium namibiae CBS 147.97</name>
    <dbReference type="NCBI Taxonomy" id="1043004"/>
    <lineage>
        <taxon>Eukaryota</taxon>
        <taxon>Fungi</taxon>
        <taxon>Dikarya</taxon>
        <taxon>Ascomycota</taxon>
        <taxon>Pezizomycotina</taxon>
        <taxon>Dothideomycetes</taxon>
        <taxon>Dothideomycetidae</taxon>
        <taxon>Dothideales</taxon>
        <taxon>Saccotheciaceae</taxon>
        <taxon>Aureobasidium</taxon>
    </lineage>
</organism>
<reference evidence="2 3" key="1">
    <citation type="journal article" date="2014" name="BMC Genomics">
        <title>Genome sequencing of four Aureobasidium pullulans varieties: biotechnological potential, stress tolerance, and description of new species.</title>
        <authorList>
            <person name="Gostin Ar C."/>
            <person name="Ohm R.A."/>
            <person name="Kogej T."/>
            <person name="Sonjak S."/>
            <person name="Turk M."/>
            <person name="Zajc J."/>
            <person name="Zalar P."/>
            <person name="Grube M."/>
            <person name="Sun H."/>
            <person name="Han J."/>
            <person name="Sharma A."/>
            <person name="Chiniquy J."/>
            <person name="Ngan C.Y."/>
            <person name="Lipzen A."/>
            <person name="Barry K."/>
            <person name="Grigoriev I.V."/>
            <person name="Gunde-Cimerman N."/>
        </authorList>
    </citation>
    <scope>NUCLEOTIDE SEQUENCE [LARGE SCALE GENOMIC DNA]</scope>
    <source>
        <strain evidence="2 3">CBS 147.97</strain>
    </source>
</reference>
<evidence type="ECO:0000259" key="1">
    <source>
        <dbReference type="PROSITE" id="PS50035"/>
    </source>
</evidence>
<dbReference type="Pfam" id="PF13091">
    <property type="entry name" value="PLDc_2"/>
    <property type="match status" value="1"/>
</dbReference>
<evidence type="ECO:0000313" key="3">
    <source>
        <dbReference type="Proteomes" id="UP000027730"/>
    </source>
</evidence>
<dbReference type="HOGENOM" id="CLU_030268_0_0_1"/>
<keyword evidence="3" id="KW-1185">Reference proteome</keyword>
<dbReference type="GeneID" id="25413003"/>
<protein>
    <recommendedName>
        <fullName evidence="1">PLD phosphodiesterase domain-containing protein</fullName>
    </recommendedName>
</protein>
<dbReference type="RefSeq" id="XP_013431015.1">
    <property type="nucleotide sequence ID" value="XM_013575561.1"/>
</dbReference>
<dbReference type="OrthoDB" id="2958217at2759"/>
<accession>A0A074WYW4</accession>
<feature type="domain" description="PLD phosphodiesterase" evidence="1">
    <location>
        <begin position="395"/>
        <end position="422"/>
    </location>
</feature>
<dbReference type="GO" id="GO:0032049">
    <property type="term" value="P:cardiolipin biosynthetic process"/>
    <property type="evidence" value="ECO:0007669"/>
    <property type="project" value="UniProtKB-ARBA"/>
</dbReference>
<sequence>MSIPGHTSILQPWLSDLKAGFHRNITSSPNYFLHSPSSLITTSNLHSLHLGTGESIHTSLLPLLESANEELILVTCFWASSATQKLINEVLVKLSEKGRSRGRKLRVRICFSSSGVLQKVLHPQTLNGKIYPPESWQSTLSLPSREQLQGLDMQVKSIFLLPFSVMHPKFIIVDRKVAVLPSCNVSWEDWFEGAVTLTGPVVSCFVEFWREFWAQQEDRDELVNSSGDSSHEDLIARISQPQPQQGQLPLHHSLDSKDIPTIFLPSPHHRNPDFRLPWQESSAPPPTPLNTFFLRSLASAEREIYIQTPNTTAAPVLSAILSTLQRGIDIHIVTSEKLMILEQLVTAGTTTSACISKLISRYQTLRSTPSDLEAGRPKLGTLKIEYFFPGRGDKEPKQSHLKCTIVDGELVMLGSGNLDRASWYTSQELGVAFFDKVFATRLRGDLARVLEGRLRSVLHSGT</sequence>